<reference evidence="2 3" key="1">
    <citation type="submission" date="2019-02" db="EMBL/GenBank/DDBJ databases">
        <title>Deep-cultivation of Planctomycetes and their phenomic and genomic characterization uncovers novel biology.</title>
        <authorList>
            <person name="Wiegand S."/>
            <person name="Jogler M."/>
            <person name="Boedeker C."/>
            <person name="Pinto D."/>
            <person name="Vollmers J."/>
            <person name="Rivas-Marin E."/>
            <person name="Kohn T."/>
            <person name="Peeters S.H."/>
            <person name="Heuer A."/>
            <person name="Rast P."/>
            <person name="Oberbeckmann S."/>
            <person name="Bunk B."/>
            <person name="Jeske O."/>
            <person name="Meyerdierks A."/>
            <person name="Storesund J.E."/>
            <person name="Kallscheuer N."/>
            <person name="Luecker S."/>
            <person name="Lage O.M."/>
            <person name="Pohl T."/>
            <person name="Merkel B.J."/>
            <person name="Hornburger P."/>
            <person name="Mueller R.-W."/>
            <person name="Bruemmer F."/>
            <person name="Labrenz M."/>
            <person name="Spormann A.M."/>
            <person name="Op den Camp H."/>
            <person name="Overmann J."/>
            <person name="Amann R."/>
            <person name="Jetten M.S.M."/>
            <person name="Mascher T."/>
            <person name="Medema M.H."/>
            <person name="Devos D.P."/>
            <person name="Kaster A.-K."/>
            <person name="Ovreas L."/>
            <person name="Rohde M."/>
            <person name="Galperin M.Y."/>
            <person name="Jogler C."/>
        </authorList>
    </citation>
    <scope>NUCLEOTIDE SEQUENCE [LARGE SCALE GENOMIC DNA]</scope>
    <source>
        <strain evidence="2 3">Pan189</strain>
    </source>
</reference>
<dbReference type="Proteomes" id="UP000317318">
    <property type="component" value="Chromosome"/>
</dbReference>
<sequence precursor="true">MRGCLRVTTVLLCGLLMASTFSVTSAFGQDLRRFPRPSPKPYHPFNAKLPVGVNALLATQVNPPCPGDFQFVQFVVEGGARSRVFARGPAEPVPTSEDGRIGLAVGYTYRVVLSELTNFPGVELYPSVEVLGRTAPPPGREADFPAPVRFTTEEIEIALSGRLVTKVLHLETPQFAAPAIEPGKFEVADFPPRANLLAEAELRGRPIAIVRIGGRTPDPNYPEPTFYGPGGPIWPAANHTGGPPVGIAPPHLPK</sequence>
<evidence type="ECO:0000313" key="2">
    <source>
        <dbReference type="EMBL" id="QDT37014.1"/>
    </source>
</evidence>
<dbReference type="EMBL" id="CP036268">
    <property type="protein sequence ID" value="QDT37014.1"/>
    <property type="molecule type" value="Genomic_DNA"/>
</dbReference>
<keyword evidence="1" id="KW-0732">Signal</keyword>
<feature type="chain" id="PRO_5021781732" evidence="1">
    <location>
        <begin position="29"/>
        <end position="254"/>
    </location>
</feature>
<evidence type="ECO:0000256" key="1">
    <source>
        <dbReference type="SAM" id="SignalP"/>
    </source>
</evidence>
<dbReference type="AlphaFoldDB" id="A0A517QZI1"/>
<keyword evidence="3" id="KW-1185">Reference proteome</keyword>
<gene>
    <name evidence="2" type="ORF">Pan189_13800</name>
</gene>
<protein>
    <submittedName>
        <fullName evidence="2">Uncharacterized protein</fullName>
    </submittedName>
</protein>
<accession>A0A517QZI1</accession>
<feature type="signal peptide" evidence="1">
    <location>
        <begin position="1"/>
        <end position="28"/>
    </location>
</feature>
<organism evidence="2 3">
    <name type="scientific">Stratiformator vulcanicus</name>
    <dbReference type="NCBI Taxonomy" id="2527980"/>
    <lineage>
        <taxon>Bacteria</taxon>
        <taxon>Pseudomonadati</taxon>
        <taxon>Planctomycetota</taxon>
        <taxon>Planctomycetia</taxon>
        <taxon>Planctomycetales</taxon>
        <taxon>Planctomycetaceae</taxon>
        <taxon>Stratiformator</taxon>
    </lineage>
</organism>
<proteinExistence type="predicted"/>
<name>A0A517QZI1_9PLAN</name>
<dbReference type="KEGG" id="svp:Pan189_13800"/>
<evidence type="ECO:0000313" key="3">
    <source>
        <dbReference type="Proteomes" id="UP000317318"/>
    </source>
</evidence>